<feature type="domain" description="PUM-HD" evidence="11">
    <location>
        <begin position="550"/>
        <end position="893"/>
    </location>
</feature>
<dbReference type="EMBL" id="KI397628">
    <property type="protein sequence ID" value="ERM93533.1"/>
    <property type="molecule type" value="Genomic_DNA"/>
</dbReference>
<dbReference type="GO" id="GO:0010608">
    <property type="term" value="P:post-transcriptional regulation of gene expression"/>
    <property type="evidence" value="ECO:0000318"/>
    <property type="project" value="GO_Central"/>
</dbReference>
<dbReference type="InterPro" id="IPR036855">
    <property type="entry name" value="Znf_CCCH_sf"/>
</dbReference>
<dbReference type="Proteomes" id="UP000017836">
    <property type="component" value="Unassembled WGS sequence"/>
</dbReference>
<dbReference type="GO" id="GO:0006417">
    <property type="term" value="P:regulation of translation"/>
    <property type="evidence" value="ECO:0007669"/>
    <property type="project" value="UniProtKB-KW"/>
</dbReference>
<feature type="compositionally biased region" description="Basic and acidic residues" evidence="9">
    <location>
        <begin position="126"/>
        <end position="136"/>
    </location>
</feature>
<feature type="compositionally biased region" description="Polar residues" evidence="9">
    <location>
        <begin position="137"/>
        <end position="165"/>
    </location>
</feature>
<keyword evidence="3 8" id="KW-0863">Zinc-finger</keyword>
<dbReference type="InterPro" id="IPR000571">
    <property type="entry name" value="Znf_CCCH"/>
</dbReference>
<evidence type="ECO:0000259" key="11">
    <source>
        <dbReference type="PROSITE" id="PS50303"/>
    </source>
</evidence>
<dbReference type="SMR" id="W1NDV7"/>
<evidence type="ECO:0008006" key="14">
    <source>
        <dbReference type="Google" id="ProtNLM"/>
    </source>
</evidence>
<proteinExistence type="predicted"/>
<dbReference type="SMART" id="SM00025">
    <property type="entry name" value="Pumilio"/>
    <property type="match status" value="8"/>
</dbReference>
<dbReference type="CDD" id="cd07920">
    <property type="entry name" value="Pumilio"/>
    <property type="match status" value="1"/>
</dbReference>
<protein>
    <recommendedName>
        <fullName evidence="14">C3H1-type domain-containing protein</fullName>
    </recommendedName>
</protein>
<evidence type="ECO:0000256" key="6">
    <source>
        <dbReference type="ARBA" id="ARBA00058490"/>
    </source>
</evidence>
<accession>W1NDV7</accession>
<keyword evidence="5" id="KW-0810">Translation regulation</keyword>
<dbReference type="InterPro" id="IPR016024">
    <property type="entry name" value="ARM-type_fold"/>
</dbReference>
<dbReference type="SUPFAM" id="SSF90229">
    <property type="entry name" value="CCCH zinc finger"/>
    <property type="match status" value="1"/>
</dbReference>
<evidence type="ECO:0000256" key="4">
    <source>
        <dbReference type="ARBA" id="ARBA00022833"/>
    </source>
</evidence>
<dbReference type="GO" id="GO:0003729">
    <property type="term" value="F:mRNA binding"/>
    <property type="evidence" value="ECO:0000318"/>
    <property type="project" value="GO_Central"/>
</dbReference>
<keyword evidence="2" id="KW-0677">Repeat</keyword>
<evidence type="ECO:0000313" key="12">
    <source>
        <dbReference type="EMBL" id="ERM93533.1"/>
    </source>
</evidence>
<evidence type="ECO:0000256" key="3">
    <source>
        <dbReference type="ARBA" id="ARBA00022771"/>
    </source>
</evidence>
<dbReference type="SUPFAM" id="SSF48371">
    <property type="entry name" value="ARM repeat"/>
    <property type="match status" value="1"/>
</dbReference>
<dbReference type="AlphaFoldDB" id="W1NDV7"/>
<dbReference type="InterPro" id="IPR033133">
    <property type="entry name" value="PUM-HD"/>
</dbReference>
<evidence type="ECO:0000256" key="5">
    <source>
        <dbReference type="ARBA" id="ARBA00022845"/>
    </source>
</evidence>
<dbReference type="InterPro" id="IPR033712">
    <property type="entry name" value="Pumilio_RNA-bd"/>
</dbReference>
<reference evidence="13" key="1">
    <citation type="journal article" date="2013" name="Science">
        <title>The Amborella genome and the evolution of flowering plants.</title>
        <authorList>
            <consortium name="Amborella Genome Project"/>
        </authorList>
    </citation>
    <scope>NUCLEOTIDE SEQUENCE [LARGE SCALE GENOMIC DNA]</scope>
</reference>
<feature type="compositionally biased region" description="Polar residues" evidence="9">
    <location>
        <begin position="232"/>
        <end position="243"/>
    </location>
</feature>
<feature type="domain" description="C3H1-type" evidence="10">
    <location>
        <begin position="429"/>
        <end position="451"/>
    </location>
</feature>
<dbReference type="Pfam" id="PF00806">
    <property type="entry name" value="PUF"/>
    <property type="match status" value="8"/>
</dbReference>
<evidence type="ECO:0000256" key="1">
    <source>
        <dbReference type="ARBA" id="ARBA00022723"/>
    </source>
</evidence>
<feature type="zinc finger region" description="C3H1-type" evidence="8">
    <location>
        <begin position="429"/>
        <end position="451"/>
    </location>
</feature>
<feature type="repeat" description="Pumilio" evidence="7">
    <location>
        <begin position="686"/>
        <end position="721"/>
    </location>
</feature>
<organism evidence="12 13">
    <name type="scientific">Amborella trichopoda</name>
    <dbReference type="NCBI Taxonomy" id="13333"/>
    <lineage>
        <taxon>Eukaryota</taxon>
        <taxon>Viridiplantae</taxon>
        <taxon>Streptophyta</taxon>
        <taxon>Embryophyta</taxon>
        <taxon>Tracheophyta</taxon>
        <taxon>Spermatophyta</taxon>
        <taxon>Magnoliopsida</taxon>
        <taxon>Amborellales</taxon>
        <taxon>Amborellaceae</taxon>
        <taxon>Amborella</taxon>
    </lineage>
</organism>
<dbReference type="PROSITE" id="PS50302">
    <property type="entry name" value="PUM"/>
    <property type="match status" value="6"/>
</dbReference>
<dbReference type="OMA" id="GSHCRYY"/>
<dbReference type="GO" id="GO:0005737">
    <property type="term" value="C:cytoplasm"/>
    <property type="evidence" value="ECO:0000318"/>
    <property type="project" value="GO_Central"/>
</dbReference>
<keyword evidence="4 8" id="KW-0862">Zinc</keyword>
<feature type="repeat" description="Pumilio" evidence="7">
    <location>
        <begin position="794"/>
        <end position="829"/>
    </location>
</feature>
<feature type="repeat" description="Pumilio" evidence="7">
    <location>
        <begin position="610"/>
        <end position="645"/>
    </location>
</feature>
<comment type="function">
    <text evidence="6">Sequence-specific RNA-binding protein that regulates translation and mRNA stability by binding the 3'-UTR of target mRNAs.</text>
</comment>
<keyword evidence="13" id="KW-1185">Reference proteome</keyword>
<evidence type="ECO:0000259" key="10">
    <source>
        <dbReference type="PROSITE" id="PS50103"/>
    </source>
</evidence>
<feature type="repeat" description="Pumilio" evidence="7">
    <location>
        <begin position="646"/>
        <end position="685"/>
    </location>
</feature>
<dbReference type="PANTHER" id="PTHR12537:SF13">
    <property type="entry name" value="PUMILIO HOMOLOGY DOMAIN FAMILY MEMBER 4"/>
    <property type="match status" value="1"/>
</dbReference>
<dbReference type="Gene3D" id="1.25.10.10">
    <property type="entry name" value="Leucine-rich Repeat Variant"/>
    <property type="match status" value="1"/>
</dbReference>
<dbReference type="GO" id="GO:0008270">
    <property type="term" value="F:zinc ion binding"/>
    <property type="evidence" value="ECO:0007669"/>
    <property type="project" value="UniProtKB-KW"/>
</dbReference>
<feature type="repeat" description="Pumilio" evidence="7">
    <location>
        <begin position="758"/>
        <end position="793"/>
    </location>
</feature>
<dbReference type="STRING" id="13333.W1NDV7"/>
<feature type="region of interest" description="Disordered" evidence="9">
    <location>
        <begin position="116"/>
        <end position="165"/>
    </location>
</feature>
<feature type="region of interest" description="Disordered" evidence="9">
    <location>
        <begin position="232"/>
        <end position="258"/>
    </location>
</feature>
<dbReference type="PROSITE" id="PS50303">
    <property type="entry name" value="PUM_HD"/>
    <property type="match status" value="1"/>
</dbReference>
<gene>
    <name evidence="12" type="ORF">AMTR_s00004p00065720</name>
</gene>
<feature type="repeat" description="Pumilio" evidence="7">
    <location>
        <begin position="830"/>
        <end position="867"/>
    </location>
</feature>
<dbReference type="PANTHER" id="PTHR12537">
    <property type="entry name" value="RNA BINDING PROTEIN PUMILIO-RELATED"/>
    <property type="match status" value="1"/>
</dbReference>
<dbReference type="InterPro" id="IPR001313">
    <property type="entry name" value="Pumilio_RNA-bd_rpt"/>
</dbReference>
<evidence type="ECO:0000256" key="8">
    <source>
        <dbReference type="PROSITE-ProRule" id="PRU00723"/>
    </source>
</evidence>
<dbReference type="HOGENOM" id="CLU_004017_3_0_1"/>
<dbReference type="Gramene" id="ERM93533">
    <property type="protein sequence ID" value="ERM93533"/>
    <property type="gene ID" value="AMTR_s00004p00065720"/>
</dbReference>
<name>W1NDV7_AMBTC</name>
<evidence type="ECO:0000313" key="13">
    <source>
        <dbReference type="Proteomes" id="UP000017836"/>
    </source>
</evidence>
<dbReference type="InterPro" id="IPR011989">
    <property type="entry name" value="ARM-like"/>
</dbReference>
<evidence type="ECO:0000256" key="9">
    <source>
        <dbReference type="SAM" id="MobiDB-lite"/>
    </source>
</evidence>
<evidence type="ECO:0000256" key="7">
    <source>
        <dbReference type="PROSITE-ProRule" id="PRU00317"/>
    </source>
</evidence>
<sequence length="893" mass="99582">MNILVKVHISSSLWIKLWILIGNWIWLCSPLGDSSVLLCIGDMNASSERDYEEFEMLLGEIPNATLVAPQIQCPANSKRKLENSLMSSNSDSFANVYHSSQSPKQVSPFYNSMAYDRSPQLNTSKHPYDQKPHSEDSSSNGQNDHSKPKSSIDQNGGSLHNQQDLTSGFSNLRLKNDNKSMQNYSFLSDGQLQRCLGDPHLAIPMPSSPNHINCMSLVTPSLEPVNFSRPAVSSQLTGETNGNESDRSLKVNGVNGNKGNEQLTLDEFSIGERQQGPPIFSGALPFHHGARTTPFVPNVPLSGLEGFQQQYYMDAHSSPYIQPQSPYDHPNAAMQQLNRHQIAWRHLEEERVTRMQQQVAYLQQLQNQGTNQGSLNLDMGSFARNTRQSFCDMTLSPQMEHSNQSPFWGNGVVQGGVSPTDFTLMGGSHCRYYSQGLCGRGETCSFTHTQKQSQGSGRGCVSCALFPKDFQGVSMMDKEEKHLLPEKILTRSHGVNSIRAIKQNALMGKSSIMATDPWANAKAFANGVCLSTSISNGLSFQLDGQCPRGSSPEIVDHGLSLRYQNQLKFSSLDEVEGKILLVAKDQQGCRLLQKRFVEGTLEDVNKIFVEIIDHILELMVDPFGNYLVQKLLEVCNEDQRTAIVHRITAGEHIITTISVNMHGTRALQKVIETLRTREQISLFVSSIKPCLLNLINDLNGNHVVQRCLTVLSTPDSQFIFDTIAVHCKDISTHRHGCCVIQKSLSPEFGERRYPVVQRVAAHALELSQDAYGNYVVQCVLGLEIPWATLLLLEKLRGHLAMLSKQKFSSNVVEKCFSHVQDEQKRSLVRELLKHSPLLELLQDPYGNYVIQAALKFANVSLRDEILNAIKLHIPMLRSNPFGKRILASINSKK</sequence>
<dbReference type="eggNOG" id="KOG2049">
    <property type="taxonomic scope" value="Eukaryota"/>
</dbReference>
<dbReference type="PROSITE" id="PS50103">
    <property type="entry name" value="ZF_C3H1"/>
    <property type="match status" value="1"/>
</dbReference>
<keyword evidence="1 8" id="KW-0479">Metal-binding</keyword>
<evidence type="ECO:0000256" key="2">
    <source>
        <dbReference type="ARBA" id="ARBA00022737"/>
    </source>
</evidence>
<dbReference type="FunFam" id="1.25.10.10:FF:000237">
    <property type="entry name" value="Pumilio homolog 9"/>
    <property type="match status" value="1"/>
</dbReference>